<dbReference type="Pfam" id="PF19841">
    <property type="entry name" value="GldN"/>
    <property type="match status" value="1"/>
</dbReference>
<dbReference type="eggNOG" id="ENOG502Z7JF">
    <property type="taxonomic scope" value="Bacteria"/>
</dbReference>
<gene>
    <name evidence="1" type="ordered locus">Palpr_2506</name>
</gene>
<dbReference type="RefSeq" id="WP_013446007.1">
    <property type="nucleotide sequence ID" value="NC_014734.1"/>
</dbReference>
<organism evidence="1 2">
    <name type="scientific">Paludibacter propionicigenes (strain DSM 17365 / JCM 13257 / WB4)</name>
    <dbReference type="NCBI Taxonomy" id="694427"/>
    <lineage>
        <taxon>Bacteria</taxon>
        <taxon>Pseudomonadati</taxon>
        <taxon>Bacteroidota</taxon>
        <taxon>Bacteroidia</taxon>
        <taxon>Bacteroidales</taxon>
        <taxon>Paludibacteraceae</taxon>
        <taxon>Paludibacter</taxon>
    </lineage>
</organism>
<dbReference type="InterPro" id="IPR019847">
    <property type="entry name" value="Gliding_motility_assoc_GldN"/>
</dbReference>
<evidence type="ECO:0000313" key="2">
    <source>
        <dbReference type="Proteomes" id="UP000008718"/>
    </source>
</evidence>
<dbReference type="STRING" id="694427.Palpr_2506"/>
<dbReference type="AlphaFoldDB" id="E4T7E4"/>
<dbReference type="HOGENOM" id="CLU_862373_0_0_10"/>
<sequence>MKKYLIVPLIILFTAIPSVMKAQLNQVPFFDSKGNVRLQTTELDALADTIAKVNHRADDVRWSRVVYRVIDMREKQNYQLYFPMRASDEYRSLFRVMLDAITDGITVYRRNARDLKPQFHEEDKLVGDELSKVFAYDNDNDNNLIQQDSVSKELKVNTDQYYNYVKNQFKFLVQEIVFFDKHTSRMYSQIMAIAPLYALHPDNTKSKKSIKYFQESVLCWFLFDELRPYLAKQYVIPNGNETQRLTYDEFFAQKLYSSYLLGDSNMFNRMLLDYVVDPVKIKKEQDRLETELMNFEQDLWEY</sequence>
<dbReference type="NCBIfam" id="TIGR03523">
    <property type="entry name" value="GldN"/>
    <property type="match status" value="1"/>
</dbReference>
<evidence type="ECO:0000313" key="1">
    <source>
        <dbReference type="EMBL" id="ADQ80638.1"/>
    </source>
</evidence>
<reference key="1">
    <citation type="submission" date="2010-11" db="EMBL/GenBank/DDBJ databases">
        <title>The complete genome of Paludibacter propionicigenes DSM 17365.</title>
        <authorList>
            <consortium name="US DOE Joint Genome Institute (JGI-PGF)"/>
            <person name="Lucas S."/>
            <person name="Copeland A."/>
            <person name="Lapidus A."/>
            <person name="Bruce D."/>
            <person name="Goodwin L."/>
            <person name="Pitluck S."/>
            <person name="Kyrpides N."/>
            <person name="Mavromatis K."/>
            <person name="Ivanova N."/>
            <person name="Munk A.C."/>
            <person name="Brettin T."/>
            <person name="Detter J.C."/>
            <person name="Han C."/>
            <person name="Tapia R."/>
            <person name="Land M."/>
            <person name="Hauser L."/>
            <person name="Markowitz V."/>
            <person name="Cheng J.-F."/>
            <person name="Hugenholtz P."/>
            <person name="Woyke T."/>
            <person name="Wu D."/>
            <person name="Gronow S."/>
            <person name="Wellnitz S."/>
            <person name="Brambilla E."/>
            <person name="Klenk H.-P."/>
            <person name="Eisen J.A."/>
        </authorList>
    </citation>
    <scope>NUCLEOTIDE SEQUENCE</scope>
    <source>
        <strain>WB4</strain>
    </source>
</reference>
<keyword evidence="2" id="KW-1185">Reference proteome</keyword>
<dbReference type="EMBL" id="CP002345">
    <property type="protein sequence ID" value="ADQ80638.1"/>
    <property type="molecule type" value="Genomic_DNA"/>
</dbReference>
<dbReference type="KEGG" id="ppn:Palpr_2506"/>
<accession>E4T7E4</accession>
<dbReference type="Proteomes" id="UP000008718">
    <property type="component" value="Chromosome"/>
</dbReference>
<proteinExistence type="predicted"/>
<name>E4T7E4_PALPW</name>
<reference evidence="1 2" key="2">
    <citation type="journal article" date="2011" name="Stand. Genomic Sci.">
        <title>Complete genome sequence of Paludibacter propionicigenes type strain (WB4).</title>
        <authorList>
            <person name="Gronow S."/>
            <person name="Munk C."/>
            <person name="Lapidus A."/>
            <person name="Nolan M."/>
            <person name="Lucas S."/>
            <person name="Hammon N."/>
            <person name="Deshpande S."/>
            <person name="Cheng J.F."/>
            <person name="Tapia R."/>
            <person name="Han C."/>
            <person name="Goodwin L."/>
            <person name="Pitluck S."/>
            <person name="Liolios K."/>
            <person name="Ivanova N."/>
            <person name="Mavromatis K."/>
            <person name="Mikhailova N."/>
            <person name="Pati A."/>
            <person name="Chen A."/>
            <person name="Palaniappan K."/>
            <person name="Land M."/>
            <person name="Hauser L."/>
            <person name="Chang Y.J."/>
            <person name="Jeffries C.D."/>
            <person name="Brambilla E."/>
            <person name="Rohde M."/>
            <person name="Goker M."/>
            <person name="Detter J.C."/>
            <person name="Woyke T."/>
            <person name="Bristow J."/>
            <person name="Eisen J.A."/>
            <person name="Markowitz V."/>
            <person name="Hugenholtz P."/>
            <person name="Kyrpides N.C."/>
            <person name="Klenk H.P."/>
        </authorList>
    </citation>
    <scope>NUCLEOTIDE SEQUENCE [LARGE SCALE GENOMIC DNA]</scope>
    <source>
        <strain evidence="2">DSM 17365 / JCM 13257 / WB4</strain>
    </source>
</reference>
<protein>
    <submittedName>
        <fullName evidence="1">Gliding motility associated protein GldN</fullName>
    </submittedName>
</protein>